<dbReference type="Gene3D" id="3.40.630.30">
    <property type="match status" value="1"/>
</dbReference>
<dbReference type="InterPro" id="IPR013653">
    <property type="entry name" value="GCN5-like_dom"/>
</dbReference>
<sequence length="518" mass="56350">MPATPLTRMSTATRDHAQDKADPILHQACRFDETSPHSEWTQTQLLPLLRSHLPHSLPLLRRIQHEIAHPSPTAVILTTFSGPASSSASLPVSPSASGESIPELVSNPGLVSVPGPRVPDTATPLAPDTAVPAAPSDPESFLPWLIAYVDLNAGRENQVMVYSSLERTASIPCTSTSTSPEASSPKDTSSSDRDDSNTIPITTLPPQHHPLLRTQFLSLLHHIKQHLLPPYLTTLSQSPSTQTQPQDHQLPPPPPTAFLFGNLHTGLFSTLLNTNTSYSLAQATSPADFIPGIKVHRFSQPAYVKYLLPKEVICHQPQDKERRNLPPGFHFSDGCIPRKNLGLVRSRTVIPRSEGTLAKLRSCAVYRDGDVTQTPVAWAFLGTDGTLATLHVEEEVRGLGLAGAVGREVMRRGIEEDEGLKDGWMHSNAAEDNLASRRVMEKLGGRVGWTVCCSYLAREQRSDLSDKAMITGKHFSKRKRPRVDDSGYVATGKRIACPNGASARGLTSLLPVSPKEFT</sequence>
<evidence type="ECO:0000313" key="3">
    <source>
        <dbReference type="EMBL" id="RAH52224.1"/>
    </source>
</evidence>
<feature type="domain" description="GCN5-related N-acetyltransferase Rv2170-like" evidence="2">
    <location>
        <begin position="372"/>
        <end position="450"/>
    </location>
</feature>
<feature type="region of interest" description="Disordered" evidence="1">
    <location>
        <begin position="1"/>
        <end position="21"/>
    </location>
</feature>
<dbReference type="EMBL" id="KZ825087">
    <property type="protein sequence ID" value="RAH52224.1"/>
    <property type="molecule type" value="Genomic_DNA"/>
</dbReference>
<gene>
    <name evidence="3" type="ORF">BO85DRAFT_482087</name>
</gene>
<dbReference type="RefSeq" id="XP_025510146.1">
    <property type="nucleotide sequence ID" value="XM_025663087.1"/>
</dbReference>
<dbReference type="InterPro" id="IPR016181">
    <property type="entry name" value="Acyl_CoA_acyltransferase"/>
</dbReference>
<dbReference type="InterPro" id="IPR053225">
    <property type="entry name" value="Acyl-CoA_N-acyltransferase"/>
</dbReference>
<dbReference type="Proteomes" id="UP000249526">
    <property type="component" value="Unassembled WGS sequence"/>
</dbReference>
<dbReference type="SUPFAM" id="SSF55729">
    <property type="entry name" value="Acyl-CoA N-acyltransferases (Nat)"/>
    <property type="match status" value="1"/>
</dbReference>
<evidence type="ECO:0000256" key="1">
    <source>
        <dbReference type="SAM" id="MobiDB-lite"/>
    </source>
</evidence>
<dbReference type="GeneID" id="37166489"/>
<feature type="region of interest" description="Disordered" evidence="1">
    <location>
        <begin position="115"/>
        <end position="136"/>
    </location>
</feature>
<dbReference type="PANTHER" id="PTHR20958">
    <property type="entry name" value="GLYCINE N-ACYLTRANSFERASE-LIKE PROTEIN"/>
    <property type="match status" value="1"/>
</dbReference>
<evidence type="ECO:0000313" key="4">
    <source>
        <dbReference type="Proteomes" id="UP000249526"/>
    </source>
</evidence>
<evidence type="ECO:0000259" key="2">
    <source>
        <dbReference type="Pfam" id="PF08445"/>
    </source>
</evidence>
<proteinExistence type="predicted"/>
<feature type="region of interest" description="Disordered" evidence="1">
    <location>
        <begin position="171"/>
        <end position="206"/>
    </location>
</feature>
<dbReference type="GO" id="GO:0016747">
    <property type="term" value="F:acyltransferase activity, transferring groups other than amino-acyl groups"/>
    <property type="evidence" value="ECO:0007669"/>
    <property type="project" value="InterPro"/>
</dbReference>
<feature type="compositionally biased region" description="Low complexity" evidence="1">
    <location>
        <begin position="172"/>
        <end position="188"/>
    </location>
</feature>
<dbReference type="Pfam" id="PF08445">
    <property type="entry name" value="FR47"/>
    <property type="match status" value="1"/>
</dbReference>
<accession>A0A8G1QRD9</accession>
<keyword evidence="4" id="KW-1185">Reference proteome</keyword>
<dbReference type="AlphaFoldDB" id="A0A8G1QRD9"/>
<protein>
    <recommendedName>
        <fullName evidence="2">GCN5-related N-acetyltransferase Rv2170-like domain-containing protein</fullName>
    </recommendedName>
</protein>
<organism evidence="3 4">
    <name type="scientific">Aspergillus piperis CBS 112811</name>
    <dbReference type="NCBI Taxonomy" id="1448313"/>
    <lineage>
        <taxon>Eukaryota</taxon>
        <taxon>Fungi</taxon>
        <taxon>Dikarya</taxon>
        <taxon>Ascomycota</taxon>
        <taxon>Pezizomycotina</taxon>
        <taxon>Eurotiomycetes</taxon>
        <taxon>Eurotiomycetidae</taxon>
        <taxon>Eurotiales</taxon>
        <taxon>Aspergillaceae</taxon>
        <taxon>Aspergillus</taxon>
        <taxon>Aspergillus subgen. Circumdati</taxon>
    </lineage>
</organism>
<name>A0A8G1QRD9_9EURO</name>
<dbReference type="PANTHER" id="PTHR20958:SF6">
    <property type="entry name" value="GLYCINE N-ACYLTRANSFERASE-LIKE PROTEIN"/>
    <property type="match status" value="1"/>
</dbReference>
<reference evidence="3 4" key="1">
    <citation type="submission" date="2018-02" db="EMBL/GenBank/DDBJ databases">
        <title>The genomes of Aspergillus section Nigri reveals drivers in fungal speciation.</title>
        <authorList>
            <consortium name="DOE Joint Genome Institute"/>
            <person name="Vesth T.C."/>
            <person name="Nybo J."/>
            <person name="Theobald S."/>
            <person name="Brandl J."/>
            <person name="Frisvad J.C."/>
            <person name="Nielsen K.F."/>
            <person name="Lyhne E.K."/>
            <person name="Kogle M.E."/>
            <person name="Kuo A."/>
            <person name="Riley R."/>
            <person name="Clum A."/>
            <person name="Nolan M."/>
            <person name="Lipzen A."/>
            <person name="Salamov A."/>
            <person name="Henrissat B."/>
            <person name="Wiebenga A."/>
            <person name="De vries R.P."/>
            <person name="Grigoriev I.V."/>
            <person name="Mortensen U.H."/>
            <person name="Andersen M.R."/>
            <person name="Baker S.E."/>
        </authorList>
    </citation>
    <scope>NUCLEOTIDE SEQUENCE [LARGE SCALE GENOMIC DNA]</scope>
    <source>
        <strain evidence="3 4">CBS 112811</strain>
    </source>
</reference>